<dbReference type="CDD" id="cd00143">
    <property type="entry name" value="PP2Cc"/>
    <property type="match status" value="1"/>
</dbReference>
<dbReference type="Proteomes" id="UP000189705">
    <property type="component" value="Unplaced"/>
</dbReference>
<reference evidence="18 19" key="1">
    <citation type="submission" date="2025-04" db="UniProtKB">
        <authorList>
            <consortium name="RefSeq"/>
        </authorList>
    </citation>
    <scope>IDENTIFICATION</scope>
</reference>
<dbReference type="EC" id="3.1.3.43" evidence="10"/>
<dbReference type="CTD" id="57546"/>
<keyword evidence="5" id="KW-0460">Magnesium</keyword>
<dbReference type="InterPro" id="IPR036457">
    <property type="entry name" value="PPM-type-like_dom_sf"/>
</dbReference>
<evidence type="ECO:0000256" key="14">
    <source>
        <dbReference type="ARBA" id="ARBA00080557"/>
    </source>
</evidence>
<dbReference type="InterPro" id="IPR015655">
    <property type="entry name" value="PP2C"/>
</dbReference>
<dbReference type="PANTHER" id="PTHR13832:SF343">
    <property type="entry name" value="[PYRUVATE DEHYDROGENASE [ACETYL-TRANSFERRING]]-PHOSPHATASE 2, MITOCHONDRIAL"/>
    <property type="match status" value="1"/>
</dbReference>
<dbReference type="InterPro" id="IPR001932">
    <property type="entry name" value="PPM-type_phosphatase-like_dom"/>
</dbReference>
<proteinExistence type="inferred from homology"/>
<comment type="function">
    <text evidence="12">Mitochondrial enzyme that catalyzes the dephosphorylation and concomitant reactivation of the alpha subunit of the E1 component of the pyruvate dehydrogenase complex (PDC), thereby stimulating the conversion of pyruvate into acetyl-CoA. Acts as a crucial regulator of T cell metabolism and function, with a particular focus on T-helper Th17.</text>
</comment>
<comment type="subcellular location">
    <subcellularLocation>
        <location evidence="2">Mitochondrion</location>
    </subcellularLocation>
</comment>
<dbReference type="FunFam" id="3.60.40.10:FF:000006">
    <property type="entry name" value="Pyruvate dehyrogenase phosphatase catalytic subunit 1"/>
    <property type="match status" value="1"/>
</dbReference>
<accession>A0A3Q0H0I0</accession>
<dbReference type="GO" id="GO:0005739">
    <property type="term" value="C:mitochondrion"/>
    <property type="evidence" value="ECO:0007669"/>
    <property type="project" value="UniProtKB-SubCell"/>
</dbReference>
<evidence type="ECO:0000256" key="12">
    <source>
        <dbReference type="ARBA" id="ARBA00054115"/>
    </source>
</evidence>
<feature type="domain" description="PPM-type phosphatase" evidence="16">
    <location>
        <begin position="220"/>
        <end position="630"/>
    </location>
</feature>
<keyword evidence="4 15" id="KW-0378">Hydrolase</keyword>
<name>A0A3Q0H0I0_ALLSI</name>
<evidence type="ECO:0000256" key="10">
    <source>
        <dbReference type="ARBA" id="ARBA00038972"/>
    </source>
</evidence>
<dbReference type="Pfam" id="PF00481">
    <property type="entry name" value="PP2C"/>
    <property type="match status" value="1"/>
</dbReference>
<comment type="cofactor">
    <cofactor evidence="1">
        <name>Mg(2+)</name>
        <dbReference type="ChEBI" id="CHEBI:18420"/>
    </cofactor>
</comment>
<evidence type="ECO:0000256" key="8">
    <source>
        <dbReference type="ARBA" id="ARBA00023128"/>
    </source>
</evidence>
<dbReference type="STRING" id="38654.A0A3Q0H0I0"/>
<evidence type="ECO:0000256" key="3">
    <source>
        <dbReference type="ARBA" id="ARBA00022723"/>
    </source>
</evidence>
<dbReference type="PANTHER" id="PTHR13832">
    <property type="entry name" value="PROTEIN PHOSPHATASE 2C"/>
    <property type="match status" value="1"/>
</dbReference>
<dbReference type="RefSeq" id="XP_025065247.1">
    <property type="nucleotide sequence ID" value="XM_025209462.1"/>
</dbReference>
<evidence type="ECO:0000256" key="11">
    <source>
        <dbReference type="ARBA" id="ARBA00048892"/>
    </source>
</evidence>
<evidence type="ECO:0000313" key="18">
    <source>
        <dbReference type="RefSeq" id="XP_025065246.1"/>
    </source>
</evidence>
<comment type="catalytic activity">
    <reaction evidence="11">
        <text>O-phospho-L-seryl-[pyruvate dehydrogenase E1 alpha subunit] + H2O = L-seryl-[pyruvate dehydrogenase E1 alpha subunit] + phosphate</text>
        <dbReference type="Rhea" id="RHEA:12669"/>
        <dbReference type="Rhea" id="RHEA-COMP:13689"/>
        <dbReference type="Rhea" id="RHEA-COMP:13690"/>
        <dbReference type="ChEBI" id="CHEBI:15377"/>
        <dbReference type="ChEBI" id="CHEBI:29999"/>
        <dbReference type="ChEBI" id="CHEBI:43474"/>
        <dbReference type="ChEBI" id="CHEBI:83421"/>
        <dbReference type="EC" id="3.1.3.43"/>
    </reaction>
    <physiologicalReaction direction="left-to-right" evidence="11">
        <dbReference type="Rhea" id="RHEA:12670"/>
    </physiologicalReaction>
</comment>
<dbReference type="GO" id="GO:0046872">
    <property type="term" value="F:metal ion binding"/>
    <property type="evidence" value="ECO:0007669"/>
    <property type="project" value="UniProtKB-KW"/>
</dbReference>
<protein>
    <recommendedName>
        <fullName evidence="13">[Pyruvate dehydrogenase [acetyl-transferring]]-phosphatase 2, mitochondrial</fullName>
        <ecNumber evidence="10">3.1.3.43</ecNumber>
    </recommendedName>
    <alternativeName>
        <fullName evidence="14">Pyruvate dehydrogenase phosphatase catalytic subunit 2</fullName>
    </alternativeName>
</protein>
<dbReference type="PROSITE" id="PS01032">
    <property type="entry name" value="PPM_1"/>
    <property type="match status" value="1"/>
</dbReference>
<evidence type="ECO:0000256" key="13">
    <source>
        <dbReference type="ARBA" id="ARBA00070676"/>
    </source>
</evidence>
<dbReference type="SUPFAM" id="SSF81606">
    <property type="entry name" value="PP2C-like"/>
    <property type="match status" value="1"/>
</dbReference>
<sequence length="643" mass="72464">MAEEGGGGLLHNPGLWTWHSRRMSKGRHNQSCPLATSPVTTAAAISSQLPLCWSCHSVLQVRARAAYAATSLRPRLDLAHKEPCGLDLAQDTRLLKLSVLLKESLPRVHLMMSNTVSSWILSSARNSIFVLQGKGRLYSKWIPHQSKMKCKCMFAKAPLSPVVMSCSIDSVFTLKAFRHTSTEEQHFTFQLTPSQINDVLKAGELSHKISEFDGRNSNSVLRFESNQLASNAPSEDRRSAATCLQTKGMMFGIFDGHGGYACAQAVSERLFYYIAVSLMSQQALEEMELATECMKPVLPILQWYKHPNDLMFREVASLYFDHLRVYWQDLLNLDLETGFSVEEALINAFKRLDSDITLEVQAPLENEVMRNIALQVAFSGATACVSHIDGVHLHVANAGDCRAILGVQEEDGTWSALSLTQDHNVFNEAEIRRLKEEHPKVEEKTIIVNDRLLGILIPSRSFGDVQLKWSKELQQSVLENGSNVEALNIYQYVPPNYYTPPYLTAEPEVTYHKLRRKDRFLVMASDGLWDMLNNEDVVKLVAEHLAESTIQKPELKKPVNLGYMQSLLLQRKSRSMGSLDQNIATHLIRHAVGNNEYGEIDQEKLAAMLTLPEDLARMYRDDITVTVVYFNSDAIENYYQGKK</sequence>
<evidence type="ECO:0000256" key="2">
    <source>
        <dbReference type="ARBA" id="ARBA00004173"/>
    </source>
</evidence>
<keyword evidence="3" id="KW-0479">Metal-binding</keyword>
<organism evidence="17 19">
    <name type="scientific">Alligator sinensis</name>
    <name type="common">Chinese alligator</name>
    <dbReference type="NCBI Taxonomy" id="38654"/>
    <lineage>
        <taxon>Eukaryota</taxon>
        <taxon>Metazoa</taxon>
        <taxon>Chordata</taxon>
        <taxon>Craniata</taxon>
        <taxon>Vertebrata</taxon>
        <taxon>Euteleostomi</taxon>
        <taxon>Archelosauria</taxon>
        <taxon>Archosauria</taxon>
        <taxon>Crocodylia</taxon>
        <taxon>Alligatoridae</taxon>
        <taxon>Alligatorinae</taxon>
        <taxon>Alligator</taxon>
    </lineage>
</organism>
<dbReference type="GO" id="GO:0004741">
    <property type="term" value="F:[pyruvate dehydrogenase (acetyl-transferring)]-phosphatase activity"/>
    <property type="evidence" value="ECO:0007669"/>
    <property type="project" value="UniProtKB-EC"/>
</dbReference>
<evidence type="ECO:0000256" key="9">
    <source>
        <dbReference type="ARBA" id="ARBA00023211"/>
    </source>
</evidence>
<evidence type="ECO:0000256" key="1">
    <source>
        <dbReference type="ARBA" id="ARBA00001946"/>
    </source>
</evidence>
<dbReference type="InterPro" id="IPR000222">
    <property type="entry name" value="PP2C_BS"/>
</dbReference>
<evidence type="ECO:0000256" key="6">
    <source>
        <dbReference type="ARBA" id="ARBA00022912"/>
    </source>
</evidence>
<dbReference type="PROSITE" id="PS51746">
    <property type="entry name" value="PPM_2"/>
    <property type="match status" value="1"/>
</dbReference>
<keyword evidence="7" id="KW-0809">Transit peptide</keyword>
<keyword evidence="9" id="KW-0464">Manganese</keyword>
<dbReference type="RefSeq" id="XP_025065246.1">
    <property type="nucleotide sequence ID" value="XM_025209461.1"/>
</dbReference>
<keyword evidence="18 19" id="KW-0670">Pyruvate</keyword>
<evidence type="ECO:0000313" key="17">
    <source>
        <dbReference type="Proteomes" id="UP000189705"/>
    </source>
</evidence>
<evidence type="ECO:0000256" key="5">
    <source>
        <dbReference type="ARBA" id="ARBA00022842"/>
    </source>
</evidence>
<evidence type="ECO:0000256" key="4">
    <source>
        <dbReference type="ARBA" id="ARBA00022801"/>
    </source>
</evidence>
<dbReference type="GeneID" id="102384447"/>
<keyword evidence="17" id="KW-1185">Reference proteome</keyword>
<dbReference type="SMART" id="SM00332">
    <property type="entry name" value="PP2Cc"/>
    <property type="match status" value="1"/>
</dbReference>
<keyword evidence="6 15" id="KW-0904">Protein phosphatase</keyword>
<evidence type="ECO:0000313" key="19">
    <source>
        <dbReference type="RefSeq" id="XP_025065247.1"/>
    </source>
</evidence>
<comment type="similarity">
    <text evidence="15">Belongs to the PP2C family.</text>
</comment>
<evidence type="ECO:0000256" key="7">
    <source>
        <dbReference type="ARBA" id="ARBA00022946"/>
    </source>
</evidence>
<keyword evidence="8" id="KW-0496">Mitochondrion</keyword>
<dbReference type="AlphaFoldDB" id="A0A3Q0H0I0"/>
<evidence type="ECO:0000256" key="15">
    <source>
        <dbReference type="RuleBase" id="RU003465"/>
    </source>
</evidence>
<dbReference type="Gene3D" id="3.60.40.10">
    <property type="entry name" value="PPM-type phosphatase domain"/>
    <property type="match status" value="1"/>
</dbReference>
<gene>
    <name evidence="18 19" type="primary">PDP2</name>
</gene>
<evidence type="ECO:0000259" key="16">
    <source>
        <dbReference type="PROSITE" id="PS51746"/>
    </source>
</evidence>